<dbReference type="GO" id="GO:0005886">
    <property type="term" value="C:plasma membrane"/>
    <property type="evidence" value="ECO:0007669"/>
    <property type="project" value="UniProtKB-SubCell"/>
</dbReference>
<evidence type="ECO:0000256" key="2">
    <source>
        <dbReference type="ARBA" id="ARBA00022475"/>
    </source>
</evidence>
<keyword evidence="2" id="KW-1003">Cell membrane</keyword>
<comment type="subcellular location">
    <subcellularLocation>
        <location evidence="1">Cell inner membrane</location>
    </subcellularLocation>
</comment>
<proteinExistence type="predicted"/>
<feature type="domain" description="Mce/MlaD" evidence="8">
    <location>
        <begin position="280"/>
        <end position="366"/>
    </location>
</feature>
<reference evidence="9 10" key="1">
    <citation type="journal article" date="2013" name="Antonie Van Leeuwenhoek">
        <title>Echinimonas agarilytica gen. nov., sp. nov., a new gammaproteobacterium isolated from the sea urchin Strongylocentrotus intermedius.</title>
        <authorList>
            <person name="Nedashkovskaya O.I."/>
            <person name="Stenkova A.M."/>
            <person name="Zhukova N.V."/>
            <person name="Van Trappen S."/>
            <person name="Lee J.S."/>
            <person name="Kim S.B."/>
        </authorList>
    </citation>
    <scope>NUCLEOTIDE SEQUENCE [LARGE SCALE GENOMIC DNA]</scope>
    <source>
        <strain evidence="9 10">KMM 6351</strain>
    </source>
</reference>
<dbReference type="RefSeq" id="WP_251261383.1">
    <property type="nucleotide sequence ID" value="NZ_JAMQGP010000003.1"/>
</dbReference>
<keyword evidence="3" id="KW-0997">Cell inner membrane</keyword>
<dbReference type="EMBL" id="JAMQGP010000003">
    <property type="protein sequence ID" value="MCM2679974.1"/>
    <property type="molecule type" value="Genomic_DNA"/>
</dbReference>
<evidence type="ECO:0000313" key="10">
    <source>
        <dbReference type="Proteomes" id="UP001165393"/>
    </source>
</evidence>
<name>A0AA42B7R0_9GAMM</name>
<feature type="transmembrane region" description="Helical" evidence="7">
    <location>
        <begin position="20"/>
        <end position="37"/>
    </location>
</feature>
<dbReference type="InterPro" id="IPR051800">
    <property type="entry name" value="PqiA-PqiB_transport"/>
</dbReference>
<dbReference type="AlphaFoldDB" id="A0AA42B7R0"/>
<comment type="caution">
    <text evidence="9">The sequence shown here is derived from an EMBL/GenBank/DDBJ whole genome shotgun (WGS) entry which is preliminary data.</text>
</comment>
<evidence type="ECO:0000259" key="8">
    <source>
        <dbReference type="Pfam" id="PF02470"/>
    </source>
</evidence>
<dbReference type="PANTHER" id="PTHR30462">
    <property type="entry name" value="INTERMEMBRANE TRANSPORT PROTEIN PQIB-RELATED"/>
    <property type="match status" value="1"/>
</dbReference>
<feature type="domain" description="Mce/MlaD" evidence="8">
    <location>
        <begin position="392"/>
        <end position="454"/>
    </location>
</feature>
<keyword evidence="4 7" id="KW-0812">Transmembrane</keyword>
<accession>A0AA42B7R0</accession>
<feature type="domain" description="Mce/MlaD" evidence="8">
    <location>
        <begin position="751"/>
        <end position="814"/>
    </location>
</feature>
<dbReference type="Pfam" id="PF02470">
    <property type="entry name" value="MlaD"/>
    <property type="match status" value="7"/>
</dbReference>
<keyword evidence="5 7" id="KW-1133">Transmembrane helix</keyword>
<dbReference type="PANTHER" id="PTHR30462:SF0">
    <property type="entry name" value="INTERMEMBRANE TRANSPORT PROTEIN YEBT"/>
    <property type="match status" value="1"/>
</dbReference>
<evidence type="ECO:0000256" key="5">
    <source>
        <dbReference type="ARBA" id="ARBA00022989"/>
    </source>
</evidence>
<dbReference type="Proteomes" id="UP001165393">
    <property type="component" value="Unassembled WGS sequence"/>
</dbReference>
<feature type="domain" description="Mce/MlaD" evidence="8">
    <location>
        <begin position="160"/>
        <end position="230"/>
    </location>
</feature>
<evidence type="ECO:0000256" key="3">
    <source>
        <dbReference type="ARBA" id="ARBA00022519"/>
    </source>
</evidence>
<evidence type="ECO:0000256" key="6">
    <source>
        <dbReference type="ARBA" id="ARBA00023136"/>
    </source>
</evidence>
<keyword evidence="10" id="KW-1185">Reference proteome</keyword>
<feature type="domain" description="Mce/MlaD" evidence="8">
    <location>
        <begin position="640"/>
        <end position="705"/>
    </location>
</feature>
<protein>
    <submittedName>
        <fullName evidence="9">MlaD family protein</fullName>
    </submittedName>
</protein>
<evidence type="ECO:0000313" key="9">
    <source>
        <dbReference type="EMBL" id="MCM2679974.1"/>
    </source>
</evidence>
<evidence type="ECO:0000256" key="1">
    <source>
        <dbReference type="ARBA" id="ARBA00004533"/>
    </source>
</evidence>
<gene>
    <name evidence="9" type="ORF">NAF29_09880</name>
</gene>
<feature type="domain" description="Mce/MlaD" evidence="8">
    <location>
        <begin position="519"/>
        <end position="576"/>
    </location>
</feature>
<organism evidence="9 10">
    <name type="scientific">Echinimonas agarilytica</name>
    <dbReference type="NCBI Taxonomy" id="1215918"/>
    <lineage>
        <taxon>Bacteria</taxon>
        <taxon>Pseudomonadati</taxon>
        <taxon>Pseudomonadota</taxon>
        <taxon>Gammaproteobacteria</taxon>
        <taxon>Alteromonadales</taxon>
        <taxon>Echinimonadaceae</taxon>
        <taxon>Echinimonas</taxon>
    </lineage>
</organism>
<evidence type="ECO:0000256" key="7">
    <source>
        <dbReference type="SAM" id="Phobius"/>
    </source>
</evidence>
<evidence type="ECO:0000256" key="4">
    <source>
        <dbReference type="ARBA" id="ARBA00022692"/>
    </source>
</evidence>
<feature type="domain" description="Mce/MlaD" evidence="8">
    <location>
        <begin position="46"/>
        <end position="135"/>
    </location>
</feature>
<dbReference type="InterPro" id="IPR003399">
    <property type="entry name" value="Mce/MlaD"/>
</dbReference>
<keyword evidence="6 7" id="KW-0472">Membrane</keyword>
<sequence length="883" mass="95981">MPNDSIAAQPLIKKKSPISAIWLLPIIALLLGGYLAYQSLSQAGIMISIHFPDGNGIIEDKTPVKYKGLVVGKVKTIEPDQRLLGVNVLVEMDPRAESALTRGTQFWLVRPQASLTRISGLDTILSGNYIAVQPGEGPKEREFEAVKEAPLQLTDDDLIVRLRTPTLGSLSVGSPVYYRHFAVGEVVKIKLDDERHDVMVQVQINSEYIHLVTKDSRFWNVSGVRVSAGISGVEVQTESLATIIAGGIAFDSPLGSDPLEAEEQEFVLYPSLDEADRGIQIALTIHVADGLALSGTEIRYLGVPIGTFENIRLSDDQTYVTGEAHLDPSLNELLGDDSQFWLVKPKISMAGIENLDTIVLGYRIQFSPATKPSELRHFKIQPNEPALPGSLNITLHAPNSYGLSAGKTIFYRGLTIGHIRDVVLSDDNSVEFDVVINPVYTHLVTDKSRFYVNSGIDVKASLRGLTIDTKPIEQVLMGGITLMRGNQWKDASPAKDGQNLALYSTIEAAVVGKRTKPKLIKIVSDDVHGLQAEAPVYFKDLPVGEILSVELNDQRKVIMTAGVQAKYAHLLNQSSRFWQMGGIKFKADLTGLEVQTGSLIAAALGGIAFDTPNSEASAKGPLEFELYSNQKIAMETVSVINIELPVSTSVTQGTKVFYGGFQIGEVNDIVLDPGLNHVNAQVYLEQLYADSFMRQSTQFWIESGSIGIDGVSNPKALLTGDFIIALPGTGATRQQFNAGYGAPKNPVPTDGITIYLESPALGSVKVGSPILFRQIQVGQVTSTELAEGSESVVIQANIKPDYSHLVRSNTHFWNVSGIKAEAGLFSGMKIQAESLTTIIAGGIAFGTPDNEAIRERAQQGSRFKLHAKAKNTWRQWQLTIDKD</sequence>